<dbReference type="VEuPathDB" id="FungiDB:SCHCODRAFT_02506645"/>
<dbReference type="AlphaFoldDB" id="D8Q7E8"/>
<evidence type="ECO:0000313" key="1">
    <source>
        <dbReference type="EMBL" id="EFI96014.1"/>
    </source>
</evidence>
<dbReference type="InParanoid" id="D8Q7E8"/>
<evidence type="ECO:0008006" key="3">
    <source>
        <dbReference type="Google" id="ProtNLM"/>
    </source>
</evidence>
<dbReference type="HOGENOM" id="CLU_328769_0_0_1"/>
<dbReference type="EMBL" id="GL377307">
    <property type="protein sequence ID" value="EFI96014.1"/>
    <property type="molecule type" value="Genomic_DNA"/>
</dbReference>
<name>D8Q7E8_SCHCM</name>
<proteinExistence type="predicted"/>
<gene>
    <name evidence="1" type="ORF">SCHCODRAFT_235374</name>
</gene>
<organism evidence="2">
    <name type="scientific">Schizophyllum commune (strain H4-8 / FGSC 9210)</name>
    <name type="common">Split gill fungus</name>
    <dbReference type="NCBI Taxonomy" id="578458"/>
    <lineage>
        <taxon>Eukaryota</taxon>
        <taxon>Fungi</taxon>
        <taxon>Dikarya</taxon>
        <taxon>Basidiomycota</taxon>
        <taxon>Agaricomycotina</taxon>
        <taxon>Agaricomycetes</taxon>
        <taxon>Agaricomycetidae</taxon>
        <taxon>Agaricales</taxon>
        <taxon>Schizophyllaceae</taxon>
        <taxon>Schizophyllum</taxon>
    </lineage>
</organism>
<protein>
    <recommendedName>
        <fullName evidence="3">F-box domain-containing protein</fullName>
    </recommendedName>
</protein>
<accession>D8Q7E8</accession>
<reference evidence="1 2" key="1">
    <citation type="journal article" date="2010" name="Nat. Biotechnol.">
        <title>Genome sequence of the model mushroom Schizophyllum commune.</title>
        <authorList>
            <person name="Ohm R.A."/>
            <person name="de Jong J.F."/>
            <person name="Lugones L.G."/>
            <person name="Aerts A."/>
            <person name="Kothe E."/>
            <person name="Stajich J.E."/>
            <person name="de Vries R.P."/>
            <person name="Record E."/>
            <person name="Levasseur A."/>
            <person name="Baker S.E."/>
            <person name="Bartholomew K.A."/>
            <person name="Coutinho P.M."/>
            <person name="Erdmann S."/>
            <person name="Fowler T.J."/>
            <person name="Gathman A.C."/>
            <person name="Lombard V."/>
            <person name="Henrissat B."/>
            <person name="Knabe N."/>
            <person name="Kuees U."/>
            <person name="Lilly W.W."/>
            <person name="Lindquist E."/>
            <person name="Lucas S."/>
            <person name="Magnuson J.K."/>
            <person name="Piumi F."/>
            <person name="Raudaskoski M."/>
            <person name="Salamov A."/>
            <person name="Schmutz J."/>
            <person name="Schwarze F.W.M.R."/>
            <person name="vanKuyk P.A."/>
            <person name="Horton J.S."/>
            <person name="Grigoriev I.V."/>
            <person name="Woesten H.A.B."/>
        </authorList>
    </citation>
    <scope>NUCLEOTIDE SEQUENCE [LARGE SCALE GENOMIC DNA]</scope>
    <source>
        <strain evidence="2">H4-8 / FGSC 9210</strain>
    </source>
</reference>
<dbReference type="Proteomes" id="UP000007431">
    <property type="component" value="Unassembled WGS sequence"/>
</dbReference>
<sequence length="874" mass="98438">MPVSPSPFQRLAPELLMRICLLCSKEDLLNVSNSCKSAQSVARLLRWRTVVVKSTNYLSFREWLLLFGHSRPTPLDAFFRSIPGLDGTVAIDPIAEEEISEYVRTIVLPEKWADDTTSFVRILAAMKPRHLTAVVFGKSGDGSWYSDMEREWTLPTMDDMMERLERLELINPPRSSLHFVLARVPSSVGRPLYSFIKSIQLKSAPVVDNHWGSQWDPVDEHSALDYGRIFMVAETLEVDLSDGLRALLEQIYFPALLNLTVFTRRNMSHDWSLLERLLGDASSTLEVFHLCRGSSIDYSSTFKDFACSLVNLEAVVVHWPVISLLDGFHSFVLPGQADLIVQNYDANTAEESDYTRASPILQLPHWRRVAFTQDPLPDGSDLPPLPPSTQPPMLSNTLFKLRNYARAAAPETELANAAALSCADRATLGELQVRLRSALHDCDDELRRLESVKKELARQLCVTKGLNAPVRLLTDDTLRLVFLSLARDLEDPFHCAPYFATTICVVSRRWRNIARETVSLWTSLALRHSRPVFENGSHRRTLPWEHFSNVTPLCQLAPLHVRWNWELELSPLVDFMSDLHNTIRTLELRAQWDSLAVLTSPCFHSLHRLKLSLRGDDDRFALQMLSKLRKLHSLHIVSIDGISRHEKYAAPSMPTLRDLVVHAYPGPPFKFAHDLLVNCNLITALDLRCNFVDGSPQRNSATIFLPSLAILALAESASALLWFLCAPATETVRLSFLDDGYVHHSVFATLSTFLALSRCALKSLSFVYTCCTAQESDLSGCVERLGTLHTLAIDSSWDVPRAAPFGIAVVRYLVNNSAALPALRKVSFRGRSNHAWITTIIDHFMATRNGRSGMRRIEYDETELVVCDDTGDVE</sequence>
<evidence type="ECO:0000313" key="2">
    <source>
        <dbReference type="Proteomes" id="UP000007431"/>
    </source>
</evidence>
<keyword evidence="2" id="KW-1185">Reference proteome</keyword>